<evidence type="ECO:0008006" key="7">
    <source>
        <dbReference type="Google" id="ProtNLM"/>
    </source>
</evidence>
<evidence type="ECO:0000313" key="2">
    <source>
        <dbReference type="EMBL" id="CUN20587.1"/>
    </source>
</evidence>
<reference evidence="4" key="1">
    <citation type="submission" date="2015-05" db="EMBL/GenBank/DDBJ databases">
        <authorList>
            <consortium name="Pathogen Informatics"/>
        </authorList>
    </citation>
    <scope>NUCLEOTIDE SEQUENCE [LARGE SCALE GENOMIC DNA]</scope>
    <source>
        <strain evidence="3 5">2789STDY5608835</strain>
        <strain evidence="2 6">2789STDY5608887</strain>
        <strain evidence="4">L1-83</strain>
    </source>
</reference>
<dbReference type="EMBL" id="CYYR01000016">
    <property type="protein sequence ID" value="CUO15536.1"/>
    <property type="molecule type" value="Genomic_DNA"/>
</dbReference>
<evidence type="ECO:0000313" key="6">
    <source>
        <dbReference type="Proteomes" id="UP000095453"/>
    </source>
</evidence>
<dbReference type="RefSeq" id="WP_021922836.1">
    <property type="nucleotide sequence ID" value="NZ_CABJFX010000048.1"/>
</dbReference>
<dbReference type="EMBL" id="CYXX01000019">
    <property type="protein sequence ID" value="CUN20587.1"/>
    <property type="molecule type" value="Genomic_DNA"/>
</dbReference>
<dbReference type="GeneID" id="75160712"/>
<dbReference type="InterPro" id="IPR047708">
    <property type="entry name" value="CD1871A-like"/>
</dbReference>
<name>A0A0M6WDB6_9FIRM</name>
<keyword evidence="4" id="KW-1185">Reference proteome</keyword>
<dbReference type="NCBIfam" id="NF040920">
    <property type="entry name" value="CD1871A_fam"/>
    <property type="match status" value="1"/>
</dbReference>
<evidence type="ECO:0000313" key="1">
    <source>
        <dbReference type="EMBL" id="CRL34036.1"/>
    </source>
</evidence>
<dbReference type="Proteomes" id="UP000095453">
    <property type="component" value="Unassembled WGS sequence"/>
</dbReference>
<sequence length="48" mass="5259">MNIKKRSVTGILLLAIGVLFILNGIHRNEHTTVQNKSNIICLECIGIG</sequence>
<evidence type="ECO:0000313" key="4">
    <source>
        <dbReference type="Proteomes" id="UP000049828"/>
    </source>
</evidence>
<accession>A0A0M6WDB6</accession>
<proteinExistence type="predicted"/>
<dbReference type="EMBL" id="CVRS01000026">
    <property type="protein sequence ID" value="CRL34036.1"/>
    <property type="molecule type" value="Genomic_DNA"/>
</dbReference>
<reference evidence="1" key="2">
    <citation type="submission" date="2015-05" db="EMBL/GenBank/DDBJ databases">
        <authorList>
            <person name="Wang D.B."/>
            <person name="Wang M."/>
        </authorList>
    </citation>
    <scope>NUCLEOTIDE SEQUENCE [LARGE SCALE GENOMIC DNA]</scope>
    <source>
        <strain evidence="1">L1-83</strain>
    </source>
</reference>
<dbReference type="STRING" id="360807.ERS852392_02331"/>
<protein>
    <recommendedName>
        <fullName evidence="7">Thioredoxin</fullName>
    </recommendedName>
</protein>
<dbReference type="AlphaFoldDB" id="A0A0M6WDB6"/>
<dbReference type="Proteomes" id="UP000095395">
    <property type="component" value="Unassembled WGS sequence"/>
</dbReference>
<dbReference type="Proteomes" id="UP000049828">
    <property type="component" value="Unassembled WGS sequence"/>
</dbReference>
<gene>
    <name evidence="3" type="ORF">ERS852392_02331</name>
    <name evidence="2" type="ORF">ERS852444_02418</name>
    <name evidence="1" type="ORF">RIL183_13891</name>
</gene>
<evidence type="ECO:0000313" key="5">
    <source>
        <dbReference type="Proteomes" id="UP000095395"/>
    </source>
</evidence>
<organism evidence="1 4">
    <name type="scientific">Roseburia inulinivorans</name>
    <dbReference type="NCBI Taxonomy" id="360807"/>
    <lineage>
        <taxon>Bacteria</taxon>
        <taxon>Bacillati</taxon>
        <taxon>Bacillota</taxon>
        <taxon>Clostridia</taxon>
        <taxon>Lachnospirales</taxon>
        <taxon>Lachnospiraceae</taxon>
        <taxon>Roseburia</taxon>
    </lineage>
</organism>
<evidence type="ECO:0000313" key="3">
    <source>
        <dbReference type="EMBL" id="CUO15536.1"/>
    </source>
</evidence>